<reference evidence="5" key="1">
    <citation type="submission" date="2021-02" db="EMBL/GenBank/DDBJ databases">
        <authorList>
            <person name="Nowell W R."/>
        </authorList>
    </citation>
    <scope>NUCLEOTIDE SEQUENCE</scope>
</reference>
<dbReference type="InterPro" id="IPR003591">
    <property type="entry name" value="Leu-rich_rpt_typical-subtyp"/>
</dbReference>
<dbReference type="Gene3D" id="3.80.10.10">
    <property type="entry name" value="Ribonuclease Inhibitor"/>
    <property type="match status" value="3"/>
</dbReference>
<dbReference type="InterPro" id="IPR032675">
    <property type="entry name" value="LRR_dom_sf"/>
</dbReference>
<protein>
    <submittedName>
        <fullName evidence="5">Uncharacterized protein</fullName>
    </submittedName>
</protein>
<evidence type="ECO:0000256" key="1">
    <source>
        <dbReference type="ARBA" id="ARBA00022614"/>
    </source>
</evidence>
<dbReference type="Pfam" id="PF13855">
    <property type="entry name" value="LRR_8"/>
    <property type="match status" value="1"/>
</dbReference>
<organism evidence="5 8">
    <name type="scientific">Adineta ricciae</name>
    <name type="common">Rotifer</name>
    <dbReference type="NCBI Taxonomy" id="249248"/>
    <lineage>
        <taxon>Eukaryota</taxon>
        <taxon>Metazoa</taxon>
        <taxon>Spiralia</taxon>
        <taxon>Gnathifera</taxon>
        <taxon>Rotifera</taxon>
        <taxon>Eurotatoria</taxon>
        <taxon>Bdelloidea</taxon>
        <taxon>Adinetida</taxon>
        <taxon>Adinetidae</taxon>
        <taxon>Adineta</taxon>
    </lineage>
</organism>
<evidence type="ECO:0000256" key="3">
    <source>
        <dbReference type="SAM" id="Phobius"/>
    </source>
</evidence>
<dbReference type="Proteomes" id="UP000663828">
    <property type="component" value="Unassembled WGS sequence"/>
</dbReference>
<feature type="signal peptide" evidence="4">
    <location>
        <begin position="1"/>
        <end position="19"/>
    </location>
</feature>
<evidence type="ECO:0000256" key="4">
    <source>
        <dbReference type="SAM" id="SignalP"/>
    </source>
</evidence>
<feature type="chain" id="PRO_5036223958" evidence="4">
    <location>
        <begin position="20"/>
        <end position="740"/>
    </location>
</feature>
<evidence type="ECO:0000256" key="2">
    <source>
        <dbReference type="ARBA" id="ARBA00022737"/>
    </source>
</evidence>
<proteinExistence type="predicted"/>
<evidence type="ECO:0000313" key="7">
    <source>
        <dbReference type="Proteomes" id="UP000663828"/>
    </source>
</evidence>
<feature type="transmembrane region" description="Helical" evidence="3">
    <location>
        <begin position="667"/>
        <end position="688"/>
    </location>
</feature>
<dbReference type="EMBL" id="CAJNOJ010000041">
    <property type="protein sequence ID" value="CAF0931645.1"/>
    <property type="molecule type" value="Genomic_DNA"/>
</dbReference>
<dbReference type="SUPFAM" id="SSF52047">
    <property type="entry name" value="RNI-like"/>
    <property type="match status" value="1"/>
</dbReference>
<keyword evidence="3" id="KW-0472">Membrane</keyword>
<dbReference type="AlphaFoldDB" id="A0A814BN46"/>
<dbReference type="PROSITE" id="PS51450">
    <property type="entry name" value="LRR"/>
    <property type="match status" value="1"/>
</dbReference>
<dbReference type="InterPro" id="IPR050333">
    <property type="entry name" value="SLRP"/>
</dbReference>
<keyword evidence="2" id="KW-0677">Repeat</keyword>
<dbReference type="EMBL" id="CAJNOR010003613">
    <property type="protein sequence ID" value="CAF1430818.1"/>
    <property type="molecule type" value="Genomic_DNA"/>
</dbReference>
<dbReference type="InterPro" id="IPR001611">
    <property type="entry name" value="Leu-rich_rpt"/>
</dbReference>
<dbReference type="SUPFAM" id="SSF52058">
    <property type="entry name" value="L domain-like"/>
    <property type="match status" value="1"/>
</dbReference>
<comment type="caution">
    <text evidence="5">The sequence shown here is derived from an EMBL/GenBank/DDBJ whole genome shotgun (WGS) entry which is preliminary data.</text>
</comment>
<sequence length="740" mass="86129">MNVNLYVFLFAISFITINCFPCPPECICKPSDTTADDFTRMIYTINCTRIQLQNNQLIFRAQSWSIVEDKIEDDDTISDYTISIDLSNSLSLNYFDNTTIQLTGFSFSMQSLSLTNQSKQFELKPDAFNSPQYQNLRMLNLSSCCQRIPPNCPQLFRTLNKLEVLDLSGTDMYKTCLDTPGGISSSLRDLILRNNHYDATTFSHTSPYFAGVRNLIGKLDLQGSRFNMSTQLKGNCLFDLFPNVTKLDLSSTEFVSTSNDIDIHLKHLLYCKMNVDKDFNGKQLRELELRQLNLEHLPDWFTNDRFPVLTRLDLSNNRILTVDLRSLSQLVHVSLAFNPIEFEKINWRSNPTYESINLRSTKRNLTNDLSTDLENLFQLSTNVDYSDNAANVPCNLTKFSIGIDFSADVSLNLSRMNLYSFDIQDISRFDDLNRFDISSNYLVELNLGKQSKLTYLDCSNQYLRILNLNSENTNLLELKCSNNSLQTLENILFIQSENLRLIDLSFNQIQIISPVFTSRYLHTINLQSNLIERLPRKLFHEKLLNLYSINLSWNKINVIESQAFQSPNLQILDLTGNPLKTIETNFLFTSSLRLFFITNDTQGFIHRCAQTQANDLLLSSYLTWIEQNGTYMQNLQRIPIEKCLRPYMSRSKTKWMKFKDDYHIKHFSFYVTLFAISIGLVLGAVYLYRKKRLPFFRPFKQYRLLDRRNTNDFEQYQREDEEIIMNLDESPFHVSNRVVT</sequence>
<dbReference type="Proteomes" id="UP000663852">
    <property type="component" value="Unassembled WGS sequence"/>
</dbReference>
<keyword evidence="7" id="KW-1185">Reference proteome</keyword>
<dbReference type="OrthoDB" id="676979at2759"/>
<name>A0A814BN46_ADIRI</name>
<dbReference type="PANTHER" id="PTHR45712:SF22">
    <property type="entry name" value="INSULIN-LIKE GROWTH FACTOR-BINDING PROTEIN COMPLEX ACID LABILE SUBUNIT"/>
    <property type="match status" value="1"/>
</dbReference>
<keyword evidence="3" id="KW-0812">Transmembrane</keyword>
<dbReference type="PANTHER" id="PTHR45712">
    <property type="entry name" value="AGAP008170-PA"/>
    <property type="match status" value="1"/>
</dbReference>
<accession>A0A814BN46</accession>
<dbReference type="SMART" id="SM00369">
    <property type="entry name" value="LRR_TYP"/>
    <property type="match status" value="5"/>
</dbReference>
<evidence type="ECO:0000313" key="5">
    <source>
        <dbReference type="EMBL" id="CAF0931645.1"/>
    </source>
</evidence>
<evidence type="ECO:0000313" key="6">
    <source>
        <dbReference type="EMBL" id="CAF1430818.1"/>
    </source>
</evidence>
<evidence type="ECO:0000313" key="8">
    <source>
        <dbReference type="Proteomes" id="UP000663852"/>
    </source>
</evidence>
<keyword evidence="1" id="KW-0433">Leucine-rich repeat</keyword>
<keyword evidence="4" id="KW-0732">Signal</keyword>
<keyword evidence="3" id="KW-1133">Transmembrane helix</keyword>
<gene>
    <name evidence="5" type="ORF">EDS130_LOCUS11324</name>
    <name evidence="6" type="ORF">XAT740_LOCUS35764</name>
</gene>